<dbReference type="Proteomes" id="UP001318120">
    <property type="component" value="Chromosome"/>
</dbReference>
<gene>
    <name evidence="2" type="ORF">CVIC9261_03170</name>
</gene>
<evidence type="ECO:0000313" key="2">
    <source>
        <dbReference type="EMBL" id="WWC42342.1"/>
    </source>
</evidence>
<sequence length="161" mass="17669">MFKNFLLGLGLAAMLSGCATIFGQGGYDHFDITSDPNEAKIIITDLTTNKVVIDTKTPLEIDLKKYNGYFSGKSYKVLVSKDGYKDIEFTIDSRANGIYLAGNLIFGGLIGWLVVDPLTGAMWTLDISKNPNIENKSNNVSIKLISDLTDDQKQNLKPIAQ</sequence>
<reference evidence="2 3" key="1">
    <citation type="journal article" date="2017" name="Genome Biol. Evol.">
        <title>Comparative Genomic Analysis Identifies a Campylobacter Clade Deficient in Selenium Metabolism.</title>
        <authorList>
            <person name="Miller W.G."/>
            <person name="Yee E."/>
            <person name="Lopes B.S."/>
            <person name="Chapman M.H."/>
            <person name="Huynh S."/>
            <person name="Bono J.L."/>
            <person name="Parker C.T."/>
            <person name="Strachan N.J.C."/>
            <person name="Forbes K.J."/>
        </authorList>
    </citation>
    <scope>NUCLEOTIDE SEQUENCE [LARGE SCALE GENOMIC DNA]</scope>
    <source>
        <strain evidence="2 3">RM9261</strain>
    </source>
</reference>
<evidence type="ECO:0000256" key="1">
    <source>
        <dbReference type="SAM" id="SignalP"/>
    </source>
</evidence>
<protein>
    <recommendedName>
        <fullName evidence="4">PEGA domain-containing protein</fullName>
    </recommendedName>
</protein>
<feature type="signal peptide" evidence="1">
    <location>
        <begin position="1"/>
        <end position="19"/>
    </location>
</feature>
<dbReference type="PROSITE" id="PS51257">
    <property type="entry name" value="PROKAR_LIPOPROTEIN"/>
    <property type="match status" value="1"/>
</dbReference>
<organism evidence="2 3">
    <name type="scientific">Campylobacter vicugnae</name>
    <dbReference type="NCBI Taxonomy" id="1660076"/>
    <lineage>
        <taxon>Bacteria</taxon>
        <taxon>Pseudomonadati</taxon>
        <taxon>Campylobacterota</taxon>
        <taxon>Epsilonproteobacteria</taxon>
        <taxon>Campylobacterales</taxon>
        <taxon>Campylobacteraceae</taxon>
        <taxon>Campylobacter</taxon>
    </lineage>
</organism>
<name>A0ABZ2E9I8_9BACT</name>
<evidence type="ECO:0008006" key="4">
    <source>
        <dbReference type="Google" id="ProtNLM"/>
    </source>
</evidence>
<keyword evidence="1" id="KW-0732">Signal</keyword>
<keyword evidence="3" id="KW-1185">Reference proteome</keyword>
<feature type="chain" id="PRO_5047078489" description="PEGA domain-containing protein" evidence="1">
    <location>
        <begin position="20"/>
        <end position="161"/>
    </location>
</feature>
<accession>A0ABZ2E9I8</accession>
<dbReference type="GeneID" id="93113078"/>
<proteinExistence type="predicted"/>
<dbReference type="RefSeq" id="WP_086255357.1">
    <property type="nucleotide sequence ID" value="NZ_CP018793.1"/>
</dbReference>
<dbReference type="EMBL" id="CP144916">
    <property type="protein sequence ID" value="WWC42342.1"/>
    <property type="molecule type" value="Genomic_DNA"/>
</dbReference>
<evidence type="ECO:0000313" key="3">
    <source>
        <dbReference type="Proteomes" id="UP001318120"/>
    </source>
</evidence>